<dbReference type="GO" id="GO:0005886">
    <property type="term" value="C:plasma membrane"/>
    <property type="evidence" value="ECO:0007669"/>
    <property type="project" value="UniProtKB-SubCell"/>
</dbReference>
<dbReference type="PANTHER" id="PTHR42718">
    <property type="entry name" value="MAJOR FACILITATOR SUPERFAMILY MULTIDRUG TRANSPORTER MFSC"/>
    <property type="match status" value="1"/>
</dbReference>
<comment type="subcellular location">
    <subcellularLocation>
        <location evidence="1">Cell membrane</location>
        <topology evidence="1">Multi-pass membrane protein</topology>
    </subcellularLocation>
</comment>
<reference evidence="9 10" key="1">
    <citation type="submission" date="2016-10" db="EMBL/GenBank/DDBJ databases">
        <authorList>
            <person name="de Groot N.N."/>
        </authorList>
    </citation>
    <scope>NUCLEOTIDE SEQUENCE [LARGE SCALE GENOMIC DNA]</scope>
    <source>
        <strain evidence="9 10">DSM 43067</strain>
    </source>
</reference>
<evidence type="ECO:0000256" key="4">
    <source>
        <dbReference type="ARBA" id="ARBA00022692"/>
    </source>
</evidence>
<dbReference type="Proteomes" id="UP000183413">
    <property type="component" value="Unassembled WGS sequence"/>
</dbReference>
<dbReference type="SUPFAM" id="SSF103473">
    <property type="entry name" value="MFS general substrate transporter"/>
    <property type="match status" value="1"/>
</dbReference>
<feature type="transmembrane region" description="Helical" evidence="7">
    <location>
        <begin position="374"/>
        <end position="393"/>
    </location>
</feature>
<feature type="transmembrane region" description="Helical" evidence="7">
    <location>
        <begin position="183"/>
        <end position="204"/>
    </location>
</feature>
<proteinExistence type="predicted"/>
<gene>
    <name evidence="9" type="ORF">SAMN04489713_12064</name>
</gene>
<dbReference type="InterPro" id="IPR011701">
    <property type="entry name" value="MFS"/>
</dbReference>
<evidence type="ECO:0000256" key="5">
    <source>
        <dbReference type="ARBA" id="ARBA00022989"/>
    </source>
</evidence>
<dbReference type="RefSeq" id="WP_075024176.1">
    <property type="nucleotide sequence ID" value="NZ_FOVH01000020.1"/>
</dbReference>
<feature type="domain" description="Major facilitator superfamily (MFS) profile" evidence="8">
    <location>
        <begin position="30"/>
        <end position="507"/>
    </location>
</feature>
<dbReference type="GO" id="GO:0022857">
    <property type="term" value="F:transmembrane transporter activity"/>
    <property type="evidence" value="ECO:0007669"/>
    <property type="project" value="InterPro"/>
</dbReference>
<dbReference type="STRING" id="1993.SAMN04489713_12064"/>
<protein>
    <submittedName>
        <fullName evidence="9">Drug resistance transporter, EmrB/QacA subfamily</fullName>
    </submittedName>
</protein>
<feature type="transmembrane region" description="Helical" evidence="7">
    <location>
        <begin position="284"/>
        <end position="305"/>
    </location>
</feature>
<name>A0A1I5UR67_9ACTN</name>
<organism evidence="9 10">
    <name type="scientific">Actinomadura madurae</name>
    <dbReference type="NCBI Taxonomy" id="1993"/>
    <lineage>
        <taxon>Bacteria</taxon>
        <taxon>Bacillati</taxon>
        <taxon>Actinomycetota</taxon>
        <taxon>Actinomycetes</taxon>
        <taxon>Streptosporangiales</taxon>
        <taxon>Thermomonosporaceae</taxon>
        <taxon>Actinomadura</taxon>
    </lineage>
</organism>
<dbReference type="InterPro" id="IPR004638">
    <property type="entry name" value="EmrB-like"/>
</dbReference>
<accession>A0A1I5UR67</accession>
<dbReference type="PRINTS" id="PR01036">
    <property type="entry name" value="TCRTETB"/>
</dbReference>
<feature type="transmembrane region" description="Helical" evidence="7">
    <location>
        <begin position="350"/>
        <end position="368"/>
    </location>
</feature>
<keyword evidence="2" id="KW-0813">Transport</keyword>
<feature type="transmembrane region" description="Helical" evidence="7">
    <location>
        <begin position="216"/>
        <end position="236"/>
    </location>
</feature>
<dbReference type="eggNOG" id="COG0477">
    <property type="taxonomic scope" value="Bacteria"/>
</dbReference>
<dbReference type="InParanoid" id="A0A1I5UR67"/>
<feature type="transmembrane region" description="Helical" evidence="7">
    <location>
        <begin position="121"/>
        <end position="146"/>
    </location>
</feature>
<dbReference type="Pfam" id="PF07690">
    <property type="entry name" value="MFS_1"/>
    <property type="match status" value="1"/>
</dbReference>
<feature type="transmembrane region" description="Helical" evidence="7">
    <location>
        <begin position="58"/>
        <end position="84"/>
    </location>
</feature>
<sequence>MSSPTTSLTAPKSASPIGQAPAAYPRRWYTLAVLCLSLLVIVVDTTIVNVAIPTLASSLGVGAGALAWIVDSYTLVFAALLLPAGTLGDRFGRHRALTAGMLVFGAGSLGAAVSSTAAQLIAARAVMGVGAALIMPATLALLTAVFTDPRERARAIGLWSAVSGLGVAIGPTAGGWLLQHYSWGAIFAVNLPVVLVALVAGRFLVPASSAPHRPRIDATGAVLAAAGLGSLTYAVIQAGESGWATSGTLLRFAAALVLLAAFGVSQVRGAHPMLDLSLFRDGRFTAAAVSVMVLFFGLAGVTFVLTQIYQFVLGYSPLEAGVRSLPGALALTVASPAGTRLAARFGIRAAMTSGLLAAAAGLGFFATASGGTGYVHYMTASVVLCAGIGLTMAPATQSVMSSLPPAKTGVGSAVSNTTRNLGTVLGVAVVGSIAATAYSGSMPDGAAGESVGSAAGIARHLPAPAAASLRETAAQAFVHGAGLGVLVTAAVILVTAALAVRYLPGRG</sequence>
<feature type="transmembrane region" description="Helical" evidence="7">
    <location>
        <begin position="158"/>
        <end position="177"/>
    </location>
</feature>
<evidence type="ECO:0000256" key="3">
    <source>
        <dbReference type="ARBA" id="ARBA00022475"/>
    </source>
</evidence>
<dbReference type="Gene3D" id="1.20.1250.20">
    <property type="entry name" value="MFS general substrate transporter like domains"/>
    <property type="match status" value="1"/>
</dbReference>
<evidence type="ECO:0000313" key="9">
    <source>
        <dbReference type="EMBL" id="SFP97700.1"/>
    </source>
</evidence>
<feature type="transmembrane region" description="Helical" evidence="7">
    <location>
        <begin position="476"/>
        <end position="500"/>
    </location>
</feature>
<evidence type="ECO:0000259" key="8">
    <source>
        <dbReference type="PROSITE" id="PS50850"/>
    </source>
</evidence>
<dbReference type="InterPro" id="IPR020846">
    <property type="entry name" value="MFS_dom"/>
</dbReference>
<dbReference type="NCBIfam" id="TIGR00711">
    <property type="entry name" value="efflux_EmrB"/>
    <property type="match status" value="1"/>
</dbReference>
<feature type="transmembrane region" description="Helical" evidence="7">
    <location>
        <begin position="28"/>
        <end position="52"/>
    </location>
</feature>
<dbReference type="PANTHER" id="PTHR42718:SF42">
    <property type="entry name" value="EXPORT PROTEIN"/>
    <property type="match status" value="1"/>
</dbReference>
<feature type="transmembrane region" description="Helical" evidence="7">
    <location>
        <begin position="325"/>
        <end position="343"/>
    </location>
</feature>
<keyword evidence="3" id="KW-1003">Cell membrane</keyword>
<evidence type="ECO:0000256" key="7">
    <source>
        <dbReference type="SAM" id="Phobius"/>
    </source>
</evidence>
<feature type="transmembrane region" description="Helical" evidence="7">
    <location>
        <begin position="242"/>
        <end position="264"/>
    </location>
</feature>
<dbReference type="CDD" id="cd17321">
    <property type="entry name" value="MFS_MMR_MDR_like"/>
    <property type="match status" value="1"/>
</dbReference>
<keyword evidence="5 7" id="KW-1133">Transmembrane helix</keyword>
<evidence type="ECO:0000256" key="2">
    <source>
        <dbReference type="ARBA" id="ARBA00022448"/>
    </source>
</evidence>
<keyword evidence="10" id="KW-1185">Reference proteome</keyword>
<keyword evidence="4 7" id="KW-0812">Transmembrane</keyword>
<dbReference type="EMBL" id="FOVH01000020">
    <property type="protein sequence ID" value="SFP97700.1"/>
    <property type="molecule type" value="Genomic_DNA"/>
</dbReference>
<evidence type="ECO:0000256" key="1">
    <source>
        <dbReference type="ARBA" id="ARBA00004651"/>
    </source>
</evidence>
<dbReference type="PROSITE" id="PS50850">
    <property type="entry name" value="MFS"/>
    <property type="match status" value="1"/>
</dbReference>
<evidence type="ECO:0000313" key="10">
    <source>
        <dbReference type="Proteomes" id="UP000183413"/>
    </source>
</evidence>
<keyword evidence="6 7" id="KW-0472">Membrane</keyword>
<dbReference type="Gene3D" id="1.20.1720.10">
    <property type="entry name" value="Multidrug resistance protein D"/>
    <property type="match status" value="1"/>
</dbReference>
<evidence type="ECO:0000256" key="6">
    <source>
        <dbReference type="ARBA" id="ARBA00023136"/>
    </source>
</evidence>
<dbReference type="AlphaFoldDB" id="A0A1I5UR67"/>
<dbReference type="InterPro" id="IPR036259">
    <property type="entry name" value="MFS_trans_sf"/>
</dbReference>
<feature type="transmembrane region" description="Helical" evidence="7">
    <location>
        <begin position="96"/>
        <end position="115"/>
    </location>
</feature>